<accession>A0A939FCP3</accession>
<feature type="region of interest" description="Disordered" evidence="1">
    <location>
        <begin position="140"/>
        <end position="161"/>
    </location>
</feature>
<sequence length="186" mass="20199">MYGPAPSIDNGNSGVRILVRVLLTACALLTIGILSCVPLFRIAALRRRWWDWVLASVGLVLGIGCFAAVGELPEESGWSDAALAVLLLLGVGSATYFLIVDIQHPHRPRPQAAPAPHFSQKSTLGQYGPYQPYAQTVPTQVPVVPVPPPQHQQPVPPPRIDQVRAELDELSDLLRKKPDDRPGQGR</sequence>
<evidence type="ECO:0000256" key="2">
    <source>
        <dbReference type="SAM" id="Phobius"/>
    </source>
</evidence>
<dbReference type="Proteomes" id="UP000664167">
    <property type="component" value="Unassembled WGS sequence"/>
</dbReference>
<comment type="caution">
    <text evidence="3">The sequence shown here is derived from an EMBL/GenBank/DDBJ whole genome shotgun (WGS) entry which is preliminary data.</text>
</comment>
<evidence type="ECO:0008006" key="5">
    <source>
        <dbReference type="Google" id="ProtNLM"/>
    </source>
</evidence>
<name>A0A939FCP3_9ACTN</name>
<keyword evidence="2" id="KW-0812">Transmembrane</keyword>
<dbReference type="AlphaFoldDB" id="A0A939FCP3"/>
<keyword evidence="2" id="KW-1133">Transmembrane helix</keyword>
<dbReference type="EMBL" id="JAFLRJ010000302">
    <property type="protein sequence ID" value="MBO0515603.1"/>
    <property type="molecule type" value="Genomic_DNA"/>
</dbReference>
<feature type="transmembrane region" description="Helical" evidence="2">
    <location>
        <begin position="81"/>
        <end position="99"/>
    </location>
</feature>
<evidence type="ECO:0000313" key="3">
    <source>
        <dbReference type="EMBL" id="MBO0515603.1"/>
    </source>
</evidence>
<proteinExistence type="predicted"/>
<feature type="region of interest" description="Disordered" evidence="1">
    <location>
        <begin position="167"/>
        <end position="186"/>
    </location>
</feature>
<protein>
    <recommendedName>
        <fullName evidence="5">Integral membrane protein</fullName>
    </recommendedName>
</protein>
<feature type="transmembrane region" description="Helical" evidence="2">
    <location>
        <begin position="52"/>
        <end position="69"/>
    </location>
</feature>
<reference evidence="3" key="1">
    <citation type="submission" date="2021-03" db="EMBL/GenBank/DDBJ databases">
        <title>Streptomyces poriferae sp. nov., a novel marine sponge-derived Actinobacteria species with anti-MRSA activity.</title>
        <authorList>
            <person name="Sandoval-Powers M."/>
            <person name="Kralova S."/>
            <person name="Nguyen G.-S."/>
            <person name="Fawwal D."/>
            <person name="Degnes K."/>
            <person name="Klinkenberg G."/>
            <person name="Sletta H."/>
            <person name="Wentzel A."/>
            <person name="Liles M.R."/>
        </authorList>
    </citation>
    <scope>NUCLEOTIDE SEQUENCE</scope>
    <source>
        <strain evidence="3">DSM 41794</strain>
    </source>
</reference>
<feature type="compositionally biased region" description="Pro residues" evidence="1">
    <location>
        <begin position="144"/>
        <end position="159"/>
    </location>
</feature>
<evidence type="ECO:0000256" key="1">
    <source>
        <dbReference type="SAM" id="MobiDB-lite"/>
    </source>
</evidence>
<keyword evidence="2" id="KW-0472">Membrane</keyword>
<evidence type="ECO:0000313" key="4">
    <source>
        <dbReference type="Proteomes" id="UP000664167"/>
    </source>
</evidence>
<keyword evidence="4" id="KW-1185">Reference proteome</keyword>
<feature type="transmembrane region" description="Helical" evidence="2">
    <location>
        <begin position="17"/>
        <end position="40"/>
    </location>
</feature>
<gene>
    <name evidence="3" type="ORF">J0695_28005</name>
</gene>
<dbReference type="RefSeq" id="WP_206966561.1">
    <property type="nucleotide sequence ID" value="NZ_BAAAJJ010000001.1"/>
</dbReference>
<organism evidence="3 4">
    <name type="scientific">Streptomyces beijiangensis</name>
    <dbReference type="NCBI Taxonomy" id="163361"/>
    <lineage>
        <taxon>Bacteria</taxon>
        <taxon>Bacillati</taxon>
        <taxon>Actinomycetota</taxon>
        <taxon>Actinomycetes</taxon>
        <taxon>Kitasatosporales</taxon>
        <taxon>Streptomycetaceae</taxon>
        <taxon>Streptomyces</taxon>
    </lineage>
</organism>